<comment type="caution">
    <text evidence="2">The sequence shown here is derived from an EMBL/GenBank/DDBJ whole genome shotgun (WGS) entry which is preliminary data.</text>
</comment>
<keyword evidence="1" id="KW-0812">Transmembrane</keyword>
<keyword evidence="3" id="KW-1185">Reference proteome</keyword>
<keyword evidence="1" id="KW-1133">Transmembrane helix</keyword>
<dbReference type="Proteomes" id="UP000009009">
    <property type="component" value="Unassembled WGS sequence"/>
</dbReference>
<dbReference type="HOGENOM" id="CLU_062892_1_0_1"/>
<accession>H0GVI4</accession>
<organism evidence="2 3">
    <name type="scientific">Saccharomyces cerevisiae x Saccharomyces kudriavzevii (strain VIN7)</name>
    <name type="common">Yeast</name>
    <dbReference type="NCBI Taxonomy" id="1095631"/>
    <lineage>
        <taxon>Eukaryota</taxon>
        <taxon>Fungi</taxon>
        <taxon>Dikarya</taxon>
        <taxon>Ascomycota</taxon>
        <taxon>Saccharomycotina</taxon>
        <taxon>Saccharomycetes</taxon>
        <taxon>Saccharomycetales</taxon>
        <taxon>Saccharomycetaceae</taxon>
        <taxon>Saccharomyces</taxon>
    </lineage>
</organism>
<evidence type="ECO:0000256" key="1">
    <source>
        <dbReference type="SAM" id="Phobius"/>
    </source>
</evidence>
<keyword evidence="1" id="KW-0472">Membrane</keyword>
<name>H0GVI4_SACCK</name>
<evidence type="ECO:0000313" key="2">
    <source>
        <dbReference type="EMBL" id="EHN02179.1"/>
    </source>
</evidence>
<gene>
    <name evidence="2" type="ORF">VIN7_7431</name>
</gene>
<dbReference type="Pfam" id="PF00674">
    <property type="entry name" value="DUP"/>
    <property type="match status" value="1"/>
</dbReference>
<sequence>MRDTKAEYEKVIGSLFFGSLESQKTVLAKNIFRNRFTWSCYEIFKSLAFRIWLLSRLPLTVWWKISSNWIYPYLVTAFMFLGPVLSPLTPMTFHEHALSKQFTQFSKEIIKSRPGIHADDWEAIAANFNSFMHENRLWNTEYFFFDGLSCQEAFRTTILEPFSSGKDDDAILKAFGNSLPFVEEAIKVYYRKIDRQWNLMNSEGFSRNIEQENIKLPKRPHLSKLISVLKMTTIKNPRFLVFAIAYLICFSVYRG</sequence>
<evidence type="ECO:0000313" key="3">
    <source>
        <dbReference type="Proteomes" id="UP000009009"/>
    </source>
</evidence>
<proteinExistence type="predicted"/>
<reference evidence="2 3" key="1">
    <citation type="journal article" date="2012" name="FEMS Yeast Res.">
        <title>The genome sequence of the wine yeast VIN7 reveals an allotriploid hybrid genome with Saccharomyces cerevisiae and Saccharomyces kudriavzevii origins.</title>
        <authorList>
            <person name="Borneman A.R."/>
            <person name="Desany B.A."/>
            <person name="Riches D."/>
            <person name="Affourtit J.P."/>
            <person name="Forgan A.H."/>
            <person name="Pretorius I.S."/>
            <person name="Egholm M."/>
            <person name="Chambers P.J."/>
        </authorList>
    </citation>
    <scope>NUCLEOTIDE SEQUENCE [LARGE SCALE GENOMIC DNA]</scope>
    <source>
        <strain evidence="2 3">VIN7</strain>
    </source>
</reference>
<dbReference type="PhylomeDB" id="H0GVI4"/>
<protein>
    <submittedName>
        <fullName evidence="2">Cos4p</fullName>
    </submittedName>
</protein>
<dbReference type="InterPro" id="IPR001142">
    <property type="entry name" value="DUP/COS"/>
</dbReference>
<feature type="transmembrane region" description="Helical" evidence="1">
    <location>
        <begin position="69"/>
        <end position="88"/>
    </location>
</feature>
<dbReference type="AlphaFoldDB" id="H0GVI4"/>
<dbReference type="OrthoDB" id="4037327at2759"/>
<dbReference type="EMBL" id="AGVY01000236">
    <property type="protein sequence ID" value="EHN02179.1"/>
    <property type="molecule type" value="Genomic_DNA"/>
</dbReference>